<dbReference type="AlphaFoldDB" id="A0A9D2D5W3"/>
<sequence>MSTKKGKEKIKRTFSGMDSAEFAKKWKSAFAGDMPADAVQEYVDAPGCYLWHAFTWGRAKCSERGEASAAFDAADKEGAFIAEEYAFNGGGRRAEYAFRKCPPDLKSADLADAAEVFVVGKNFGWTYVVTHETGCGLGPYFAKKERIK</sequence>
<organism evidence="1 2">
    <name type="scientific">Candidatus Borkfalkia avicola</name>
    <dbReference type="NCBI Taxonomy" id="2838503"/>
    <lineage>
        <taxon>Bacteria</taxon>
        <taxon>Bacillati</taxon>
        <taxon>Bacillota</taxon>
        <taxon>Clostridia</taxon>
        <taxon>Christensenellales</taxon>
        <taxon>Christensenellaceae</taxon>
        <taxon>Candidatus Borkfalkia</taxon>
    </lineage>
</organism>
<dbReference type="Proteomes" id="UP000824025">
    <property type="component" value="Unassembled WGS sequence"/>
</dbReference>
<dbReference type="Pfam" id="PF14101">
    <property type="entry name" value="DUF4275"/>
    <property type="match status" value="1"/>
</dbReference>
<dbReference type="InterPro" id="IPR025454">
    <property type="entry name" value="DUF4275"/>
</dbReference>
<accession>A0A9D2D5W3</accession>
<comment type="caution">
    <text evidence="1">The sequence shown here is derived from an EMBL/GenBank/DDBJ whole genome shotgun (WGS) entry which is preliminary data.</text>
</comment>
<gene>
    <name evidence="1" type="ORF">H9726_01820</name>
</gene>
<evidence type="ECO:0000313" key="1">
    <source>
        <dbReference type="EMBL" id="HIZ09203.1"/>
    </source>
</evidence>
<evidence type="ECO:0000313" key="2">
    <source>
        <dbReference type="Proteomes" id="UP000824025"/>
    </source>
</evidence>
<reference evidence="1" key="2">
    <citation type="submission" date="2021-04" db="EMBL/GenBank/DDBJ databases">
        <authorList>
            <person name="Gilroy R."/>
        </authorList>
    </citation>
    <scope>NUCLEOTIDE SEQUENCE</scope>
    <source>
        <strain evidence="1">CHK192-19661</strain>
    </source>
</reference>
<protein>
    <submittedName>
        <fullName evidence="1">DUF4275 family protein</fullName>
    </submittedName>
</protein>
<proteinExistence type="predicted"/>
<name>A0A9D2D5W3_9FIRM</name>
<dbReference type="EMBL" id="DXCF01000006">
    <property type="protein sequence ID" value="HIZ09203.1"/>
    <property type="molecule type" value="Genomic_DNA"/>
</dbReference>
<reference evidence="1" key="1">
    <citation type="journal article" date="2021" name="PeerJ">
        <title>Extensive microbial diversity within the chicken gut microbiome revealed by metagenomics and culture.</title>
        <authorList>
            <person name="Gilroy R."/>
            <person name="Ravi A."/>
            <person name="Getino M."/>
            <person name="Pursley I."/>
            <person name="Horton D.L."/>
            <person name="Alikhan N.F."/>
            <person name="Baker D."/>
            <person name="Gharbi K."/>
            <person name="Hall N."/>
            <person name="Watson M."/>
            <person name="Adriaenssens E.M."/>
            <person name="Foster-Nyarko E."/>
            <person name="Jarju S."/>
            <person name="Secka A."/>
            <person name="Antonio M."/>
            <person name="Oren A."/>
            <person name="Chaudhuri R.R."/>
            <person name="La Ragione R."/>
            <person name="Hildebrand F."/>
            <person name="Pallen M.J."/>
        </authorList>
    </citation>
    <scope>NUCLEOTIDE SEQUENCE</scope>
    <source>
        <strain evidence="1">CHK192-19661</strain>
    </source>
</reference>